<protein>
    <recommendedName>
        <fullName evidence="2">Putative gamma-glutamylcyclotransferase</fullName>
    </recommendedName>
</protein>
<sequence>MNHRLFTYGTLMKAEIIKDFLLRIPSEPIKSLLKGYKKFPSPYGYPYILPDRNWEVEGILWEQLTDKDLQILDDYEGLFENPQLYYRQQESIYIGRRMTKAWVYVGNPDFFLKD</sequence>
<dbReference type="Gene3D" id="3.10.490.10">
    <property type="entry name" value="Gamma-glutamyl cyclotransferase-like"/>
    <property type="match status" value="1"/>
</dbReference>
<evidence type="ECO:0000313" key="5">
    <source>
        <dbReference type="Proteomes" id="UP000468766"/>
    </source>
</evidence>
<dbReference type="InterPro" id="IPR036568">
    <property type="entry name" value="GGCT-like_sf"/>
</dbReference>
<name>A0A6I0EVA9_9FIRM</name>
<comment type="caution">
    <text evidence="4">The sequence shown here is derived from an EMBL/GenBank/DDBJ whole genome shotgun (WGS) entry which is preliminary data.</text>
</comment>
<dbReference type="SUPFAM" id="SSF110857">
    <property type="entry name" value="Gamma-glutamyl cyclotransferase-like"/>
    <property type="match status" value="1"/>
</dbReference>
<proteinExistence type="predicted"/>
<dbReference type="PANTHER" id="PTHR31544:SF2">
    <property type="entry name" value="AIG2-LIKE PROTEIN D"/>
    <property type="match status" value="1"/>
</dbReference>
<keyword evidence="5" id="KW-1185">Reference proteome</keyword>
<evidence type="ECO:0000313" key="4">
    <source>
        <dbReference type="EMBL" id="KAB2954314.1"/>
    </source>
</evidence>
<gene>
    <name evidence="4" type="ORF">F9B85_01065</name>
</gene>
<dbReference type="InterPro" id="IPR045038">
    <property type="entry name" value="AIG2-like"/>
</dbReference>
<dbReference type="PANTHER" id="PTHR31544">
    <property type="entry name" value="AIG2-LIKE PROTEIN D"/>
    <property type="match status" value="1"/>
</dbReference>
<organism evidence="4 5">
    <name type="scientific">Heliorestis acidaminivorans</name>
    <dbReference type="NCBI Taxonomy" id="553427"/>
    <lineage>
        <taxon>Bacteria</taxon>
        <taxon>Bacillati</taxon>
        <taxon>Bacillota</taxon>
        <taxon>Clostridia</taxon>
        <taxon>Eubacteriales</taxon>
        <taxon>Heliobacteriaceae</taxon>
        <taxon>Heliorestis</taxon>
    </lineage>
</organism>
<dbReference type="CDD" id="cd06661">
    <property type="entry name" value="GGCT_like"/>
    <property type="match status" value="1"/>
</dbReference>
<keyword evidence="1 4" id="KW-0808">Transferase</keyword>
<dbReference type="Proteomes" id="UP000468766">
    <property type="component" value="Unassembled WGS sequence"/>
</dbReference>
<dbReference type="AlphaFoldDB" id="A0A6I0EVA9"/>
<dbReference type="InterPro" id="IPR009288">
    <property type="entry name" value="AIG2-like_dom"/>
</dbReference>
<dbReference type="RefSeq" id="WP_151617760.1">
    <property type="nucleotide sequence ID" value="NZ_WBXO01000001.1"/>
</dbReference>
<reference evidence="4 5" key="1">
    <citation type="submission" date="2019-10" db="EMBL/GenBank/DDBJ databases">
        <title>Whole-genome sequence of the extremophile Heliorestis acidaminivorans DSM 24790.</title>
        <authorList>
            <person name="Kyndt J.A."/>
            <person name="Meyer T.E."/>
        </authorList>
    </citation>
    <scope>NUCLEOTIDE SEQUENCE [LARGE SCALE GENOMIC DNA]</scope>
    <source>
        <strain evidence="4 5">DSM 24790</strain>
    </source>
</reference>
<evidence type="ECO:0000256" key="2">
    <source>
        <dbReference type="ARBA" id="ARBA00030602"/>
    </source>
</evidence>
<evidence type="ECO:0000256" key="1">
    <source>
        <dbReference type="ARBA" id="ARBA00022679"/>
    </source>
</evidence>
<evidence type="ECO:0000259" key="3">
    <source>
        <dbReference type="Pfam" id="PF06094"/>
    </source>
</evidence>
<feature type="domain" description="Gamma-glutamylcyclotransferase AIG2-like" evidence="3">
    <location>
        <begin position="5"/>
        <end position="108"/>
    </location>
</feature>
<dbReference type="Pfam" id="PF06094">
    <property type="entry name" value="GGACT"/>
    <property type="match status" value="1"/>
</dbReference>
<dbReference type="EMBL" id="WBXO01000001">
    <property type="protein sequence ID" value="KAB2954314.1"/>
    <property type="molecule type" value="Genomic_DNA"/>
</dbReference>
<dbReference type="GO" id="GO:0016740">
    <property type="term" value="F:transferase activity"/>
    <property type="evidence" value="ECO:0007669"/>
    <property type="project" value="UniProtKB-KW"/>
</dbReference>
<dbReference type="OrthoDB" id="2382360at2"/>
<accession>A0A6I0EVA9</accession>
<dbReference type="InterPro" id="IPR013024">
    <property type="entry name" value="GGCT-like"/>
</dbReference>